<reference evidence="3" key="2">
    <citation type="submission" date="2021-04" db="EMBL/GenBank/DDBJ databases">
        <authorList>
            <person name="Gilroy R."/>
        </authorList>
    </citation>
    <scope>NUCLEOTIDE SEQUENCE</scope>
    <source>
        <strain evidence="3">ChiBcec6-4105</strain>
    </source>
</reference>
<reference evidence="3" key="1">
    <citation type="journal article" date="2021" name="PeerJ">
        <title>Extensive microbial diversity within the chicken gut microbiome revealed by metagenomics and culture.</title>
        <authorList>
            <person name="Gilroy R."/>
            <person name="Ravi A."/>
            <person name="Getino M."/>
            <person name="Pursley I."/>
            <person name="Horton D.L."/>
            <person name="Alikhan N.F."/>
            <person name="Baker D."/>
            <person name="Gharbi K."/>
            <person name="Hall N."/>
            <person name="Watson M."/>
            <person name="Adriaenssens E.M."/>
            <person name="Foster-Nyarko E."/>
            <person name="Jarju S."/>
            <person name="Secka A."/>
            <person name="Antonio M."/>
            <person name="Oren A."/>
            <person name="Chaudhuri R.R."/>
            <person name="La Ragione R."/>
            <person name="Hildebrand F."/>
            <person name="Pallen M.J."/>
        </authorList>
    </citation>
    <scope>NUCLEOTIDE SEQUENCE</scope>
    <source>
        <strain evidence="3">ChiBcec6-4105</strain>
    </source>
</reference>
<dbReference type="GO" id="GO:0015074">
    <property type="term" value="P:DNA integration"/>
    <property type="evidence" value="ECO:0007669"/>
    <property type="project" value="InterPro"/>
</dbReference>
<dbReference type="InterPro" id="IPR050090">
    <property type="entry name" value="Tyrosine_recombinase_XerCD"/>
</dbReference>
<dbReference type="Pfam" id="PF00589">
    <property type="entry name" value="Phage_integrase"/>
    <property type="match status" value="1"/>
</dbReference>
<dbReference type="PANTHER" id="PTHR30349">
    <property type="entry name" value="PHAGE INTEGRASE-RELATED"/>
    <property type="match status" value="1"/>
</dbReference>
<dbReference type="AlphaFoldDB" id="A0A9D2QY18"/>
<comment type="caution">
    <text evidence="3">The sequence shown here is derived from an EMBL/GenBank/DDBJ whole genome shotgun (WGS) entry which is preliminary data.</text>
</comment>
<dbReference type="EMBL" id="DWUY01000326">
    <property type="protein sequence ID" value="HJD30277.1"/>
    <property type="molecule type" value="Genomic_DNA"/>
</dbReference>
<organism evidence="3 4">
    <name type="scientific">Candidatus Blautia avicola</name>
    <dbReference type="NCBI Taxonomy" id="2838483"/>
    <lineage>
        <taxon>Bacteria</taxon>
        <taxon>Bacillati</taxon>
        <taxon>Bacillota</taxon>
        <taxon>Clostridia</taxon>
        <taxon>Lachnospirales</taxon>
        <taxon>Lachnospiraceae</taxon>
        <taxon>Blautia</taxon>
    </lineage>
</organism>
<accession>A0A9D2QY18</accession>
<protein>
    <submittedName>
        <fullName evidence="3">Tyrosine-type recombinase/integrase</fullName>
    </submittedName>
</protein>
<dbReference type="PANTHER" id="PTHR30349:SF64">
    <property type="entry name" value="PROPHAGE INTEGRASE INTD-RELATED"/>
    <property type="match status" value="1"/>
</dbReference>
<evidence type="ECO:0000313" key="4">
    <source>
        <dbReference type="Proteomes" id="UP000823892"/>
    </source>
</evidence>
<dbReference type="Proteomes" id="UP000823892">
    <property type="component" value="Unassembled WGS sequence"/>
</dbReference>
<gene>
    <name evidence="3" type="ORF">H9914_14985</name>
</gene>
<evidence type="ECO:0000313" key="3">
    <source>
        <dbReference type="EMBL" id="HJD30277.1"/>
    </source>
</evidence>
<dbReference type="SUPFAM" id="SSF56349">
    <property type="entry name" value="DNA breaking-rejoining enzymes"/>
    <property type="match status" value="1"/>
</dbReference>
<dbReference type="PROSITE" id="PS51898">
    <property type="entry name" value="TYR_RECOMBINASE"/>
    <property type="match status" value="1"/>
</dbReference>
<dbReference type="InterPro" id="IPR013762">
    <property type="entry name" value="Integrase-like_cat_sf"/>
</dbReference>
<dbReference type="GO" id="GO:0006310">
    <property type="term" value="P:DNA recombination"/>
    <property type="evidence" value="ECO:0007669"/>
    <property type="project" value="UniProtKB-KW"/>
</dbReference>
<sequence>MPQFHGPFRELIPDYITYKRSQGYKYREPVVYHLREMDLFFMEMGIQDIRITREMYEAYTKPHPPEKETTTQKRQQTIRGFAKYLVFLGYTDIYTGYDDTRIFKRDFIPYIFSKEEIKRMFGVLDRSCVESPCYENDAFRILMLLYYCCGLRKAEAQEMKLGDINFEKGKITILHGKNDVARIIPVSDSLLAQLRLHRKNHLENPSREDFFFFREKKRAAVASIIYRKFHCLLSEASIPPRADGGRQRLHDLRHTFCVRTLEQMQLKGFDLYVSLPLLSVYLGHKHITETEYYLRMLDEHFDRILEKSAAYAPDLFPVREEGDGEG</sequence>
<dbReference type="InterPro" id="IPR011010">
    <property type="entry name" value="DNA_brk_join_enz"/>
</dbReference>
<evidence type="ECO:0000256" key="1">
    <source>
        <dbReference type="ARBA" id="ARBA00023172"/>
    </source>
</evidence>
<dbReference type="Gene3D" id="1.10.443.10">
    <property type="entry name" value="Intergrase catalytic core"/>
    <property type="match status" value="1"/>
</dbReference>
<dbReference type="GO" id="GO:0003677">
    <property type="term" value="F:DNA binding"/>
    <property type="evidence" value="ECO:0007669"/>
    <property type="project" value="InterPro"/>
</dbReference>
<proteinExistence type="predicted"/>
<keyword evidence="1" id="KW-0233">DNA recombination</keyword>
<evidence type="ECO:0000259" key="2">
    <source>
        <dbReference type="PROSITE" id="PS51898"/>
    </source>
</evidence>
<dbReference type="InterPro" id="IPR002104">
    <property type="entry name" value="Integrase_catalytic"/>
</dbReference>
<name>A0A9D2QY18_9FIRM</name>
<feature type="domain" description="Tyr recombinase" evidence="2">
    <location>
        <begin position="107"/>
        <end position="306"/>
    </location>
</feature>